<dbReference type="HOGENOM" id="CLU_1491729_0_0_1"/>
<dbReference type="GO" id="GO:0005829">
    <property type="term" value="C:cytosol"/>
    <property type="evidence" value="ECO:0007669"/>
    <property type="project" value="TreeGrafter"/>
</dbReference>
<keyword evidence="5" id="KW-1185">Reference proteome</keyword>
<dbReference type="RefSeq" id="XP_005787835.1">
    <property type="nucleotide sequence ID" value="XM_005787778.1"/>
</dbReference>
<dbReference type="GO" id="GO:0015937">
    <property type="term" value="P:coenzyme A biosynthetic process"/>
    <property type="evidence" value="ECO:0007669"/>
    <property type="project" value="UniProtKB-KW"/>
</dbReference>
<dbReference type="PANTHER" id="PTHR12280:SF20">
    <property type="entry name" value="4'-PHOSPHOPANTETHEINE PHOSPHATASE"/>
    <property type="match status" value="1"/>
</dbReference>
<dbReference type="Pfam" id="PF03630">
    <property type="entry name" value="Fumble"/>
    <property type="match status" value="1"/>
</dbReference>
<keyword evidence="3" id="KW-0173">Coenzyme A biosynthesis</keyword>
<keyword evidence="1" id="KW-0547">Nucleotide-binding</keyword>
<reference evidence="5" key="1">
    <citation type="journal article" date="2013" name="Nature">
        <title>Pan genome of the phytoplankton Emiliania underpins its global distribution.</title>
        <authorList>
            <person name="Read B.A."/>
            <person name="Kegel J."/>
            <person name="Klute M.J."/>
            <person name="Kuo A."/>
            <person name="Lefebvre S.C."/>
            <person name="Maumus F."/>
            <person name="Mayer C."/>
            <person name="Miller J."/>
            <person name="Monier A."/>
            <person name="Salamov A."/>
            <person name="Young J."/>
            <person name="Aguilar M."/>
            <person name="Claverie J.M."/>
            <person name="Frickenhaus S."/>
            <person name="Gonzalez K."/>
            <person name="Herman E.K."/>
            <person name="Lin Y.C."/>
            <person name="Napier J."/>
            <person name="Ogata H."/>
            <person name="Sarno A.F."/>
            <person name="Shmutz J."/>
            <person name="Schroeder D."/>
            <person name="de Vargas C."/>
            <person name="Verret F."/>
            <person name="von Dassow P."/>
            <person name="Valentin K."/>
            <person name="Van de Peer Y."/>
            <person name="Wheeler G."/>
            <person name="Dacks J.B."/>
            <person name="Delwiche C.F."/>
            <person name="Dyhrman S.T."/>
            <person name="Glockner G."/>
            <person name="John U."/>
            <person name="Richards T."/>
            <person name="Worden A.Z."/>
            <person name="Zhang X."/>
            <person name="Grigoriev I.V."/>
            <person name="Allen A.E."/>
            <person name="Bidle K."/>
            <person name="Borodovsky M."/>
            <person name="Bowler C."/>
            <person name="Brownlee C."/>
            <person name="Cock J.M."/>
            <person name="Elias M."/>
            <person name="Gladyshev V.N."/>
            <person name="Groth M."/>
            <person name="Guda C."/>
            <person name="Hadaegh A."/>
            <person name="Iglesias-Rodriguez M.D."/>
            <person name="Jenkins J."/>
            <person name="Jones B.M."/>
            <person name="Lawson T."/>
            <person name="Leese F."/>
            <person name="Lindquist E."/>
            <person name="Lobanov A."/>
            <person name="Lomsadze A."/>
            <person name="Malik S.B."/>
            <person name="Marsh M.E."/>
            <person name="Mackinder L."/>
            <person name="Mock T."/>
            <person name="Mueller-Roeber B."/>
            <person name="Pagarete A."/>
            <person name="Parker M."/>
            <person name="Probert I."/>
            <person name="Quesneville H."/>
            <person name="Raines C."/>
            <person name="Rensing S.A."/>
            <person name="Riano-Pachon D.M."/>
            <person name="Richier S."/>
            <person name="Rokitta S."/>
            <person name="Shiraiwa Y."/>
            <person name="Soanes D.M."/>
            <person name="van der Giezen M."/>
            <person name="Wahlund T.M."/>
            <person name="Williams B."/>
            <person name="Wilson W."/>
            <person name="Wolfe G."/>
            <person name="Wurch L.L."/>
        </authorList>
    </citation>
    <scope>NUCLEOTIDE SEQUENCE</scope>
</reference>
<evidence type="ECO:0000256" key="1">
    <source>
        <dbReference type="ARBA" id="ARBA00022741"/>
    </source>
</evidence>
<sequence>MAPEGGSLQRGVRAAGGIGVRLDLSLDVDCMLSGLNFLLHQLPRRRSAYRAAVEGGYAADYIYVSVSTETVVLEAKSGAGGRPTFRRLGASSVGGATFWGLVRLLTACETFDEAAGGDAEAPQPWTRVQRPVRPPRQVIRLTEMEGACSTNVDMQVGDIYGKAAASSRGLGLKSEASGSPS</sequence>
<dbReference type="GO" id="GO:0005524">
    <property type="term" value="F:ATP binding"/>
    <property type="evidence" value="ECO:0007669"/>
    <property type="project" value="UniProtKB-KW"/>
</dbReference>
<dbReference type="AlphaFoldDB" id="A0A0D3KI21"/>
<evidence type="ECO:0000256" key="3">
    <source>
        <dbReference type="ARBA" id="ARBA00022993"/>
    </source>
</evidence>
<keyword evidence="2" id="KW-0067">ATP-binding</keyword>
<evidence type="ECO:0000313" key="5">
    <source>
        <dbReference type="Proteomes" id="UP000013827"/>
    </source>
</evidence>
<name>A0A0D3KI21_EMIH1</name>
<dbReference type="Gene3D" id="3.30.420.40">
    <property type="match status" value="1"/>
</dbReference>
<dbReference type="SUPFAM" id="SSF53067">
    <property type="entry name" value="Actin-like ATPase domain"/>
    <property type="match status" value="1"/>
</dbReference>
<dbReference type="STRING" id="2903.R1FIN0"/>
<dbReference type="KEGG" id="ehx:EMIHUDRAFT_201473"/>
<dbReference type="InterPro" id="IPR004567">
    <property type="entry name" value="Type_II_PanK"/>
</dbReference>
<dbReference type="GO" id="GO:0004594">
    <property type="term" value="F:pantothenate kinase activity"/>
    <property type="evidence" value="ECO:0007669"/>
    <property type="project" value="TreeGrafter"/>
</dbReference>
<evidence type="ECO:0000313" key="4">
    <source>
        <dbReference type="EnsemblProtists" id="EOD35406"/>
    </source>
</evidence>
<dbReference type="InterPro" id="IPR043129">
    <property type="entry name" value="ATPase_NBD"/>
</dbReference>
<evidence type="ECO:0000256" key="2">
    <source>
        <dbReference type="ARBA" id="ARBA00022840"/>
    </source>
</evidence>
<dbReference type="eggNOG" id="KOG2201">
    <property type="taxonomic scope" value="Eukaryota"/>
</dbReference>
<dbReference type="GeneID" id="17280676"/>
<proteinExistence type="predicted"/>
<dbReference type="EnsemblProtists" id="EOD35406">
    <property type="protein sequence ID" value="EOD35406"/>
    <property type="gene ID" value="EMIHUDRAFT_201473"/>
</dbReference>
<dbReference type="PaxDb" id="2903-EOD35406"/>
<dbReference type="Proteomes" id="UP000013827">
    <property type="component" value="Unassembled WGS sequence"/>
</dbReference>
<dbReference type="PANTHER" id="PTHR12280">
    <property type="entry name" value="PANTOTHENATE KINASE"/>
    <property type="match status" value="1"/>
</dbReference>
<reference evidence="4" key="2">
    <citation type="submission" date="2024-10" db="UniProtKB">
        <authorList>
            <consortium name="EnsemblProtists"/>
        </authorList>
    </citation>
    <scope>IDENTIFICATION</scope>
</reference>
<organism evidence="4 5">
    <name type="scientific">Emiliania huxleyi (strain CCMP1516)</name>
    <dbReference type="NCBI Taxonomy" id="280463"/>
    <lineage>
        <taxon>Eukaryota</taxon>
        <taxon>Haptista</taxon>
        <taxon>Haptophyta</taxon>
        <taxon>Prymnesiophyceae</taxon>
        <taxon>Isochrysidales</taxon>
        <taxon>Noelaerhabdaceae</taxon>
        <taxon>Emiliania</taxon>
    </lineage>
</organism>
<accession>A0A0D3KI21</accession>
<protein>
    <submittedName>
        <fullName evidence="4">Uncharacterized protein</fullName>
    </submittedName>
</protein>